<accession>A0A1C0ACP7</accession>
<name>A0A1C0ACP7_9FIRM</name>
<feature type="domain" description="PRC-barrel" evidence="1">
    <location>
        <begin position="2"/>
        <end position="78"/>
    </location>
</feature>
<sequence length="87" mass="9894">MIKTSELKNKEVIDVNNGRRLGVITDIDIDLVEGRIKGISVPKEEKGFKIFGAKEDIYIAWDEISRIGHDVILVDVSKINNHMMNEE</sequence>
<evidence type="ECO:0000313" key="2">
    <source>
        <dbReference type="EMBL" id="OCL28160.1"/>
    </source>
</evidence>
<dbReference type="PANTHER" id="PTHR40061:SF1">
    <property type="entry name" value="SPORULATION PROTEIN YLMC-RELATED"/>
    <property type="match status" value="1"/>
</dbReference>
<dbReference type="OrthoDB" id="6024937at2"/>
<dbReference type="EMBL" id="LWDV01000006">
    <property type="protein sequence ID" value="OCL28160.1"/>
    <property type="molecule type" value="Genomic_DNA"/>
</dbReference>
<dbReference type="AlphaFoldDB" id="A0A1C0ACP7"/>
<dbReference type="InterPro" id="IPR011033">
    <property type="entry name" value="PRC_barrel-like_sf"/>
</dbReference>
<dbReference type="InterPro" id="IPR027275">
    <property type="entry name" value="PRC-brl_dom"/>
</dbReference>
<dbReference type="Proteomes" id="UP000093514">
    <property type="component" value="Unassembled WGS sequence"/>
</dbReference>
<dbReference type="NCBIfam" id="TIGR02888">
    <property type="entry name" value="spore_YlmC_YmxH"/>
    <property type="match status" value="1"/>
</dbReference>
<reference evidence="3" key="1">
    <citation type="submission" date="2016-07" db="EMBL/GenBank/DDBJ databases">
        <authorList>
            <person name="Florea S."/>
            <person name="Webb J.S."/>
            <person name="Jaromczyk J."/>
            <person name="Schardl C.L."/>
        </authorList>
    </citation>
    <scope>NUCLEOTIDE SEQUENCE [LARGE SCALE GENOMIC DNA]</scope>
    <source>
        <strain evidence="3">Z6</strain>
    </source>
</reference>
<dbReference type="SUPFAM" id="SSF50346">
    <property type="entry name" value="PRC-barrel domain"/>
    <property type="match status" value="1"/>
</dbReference>
<dbReference type="Gene3D" id="2.30.30.240">
    <property type="entry name" value="PRC-barrel domain"/>
    <property type="match status" value="1"/>
</dbReference>
<organism evidence="2 3">
    <name type="scientific">Orenia metallireducens</name>
    <dbReference type="NCBI Taxonomy" id="1413210"/>
    <lineage>
        <taxon>Bacteria</taxon>
        <taxon>Bacillati</taxon>
        <taxon>Bacillota</taxon>
        <taxon>Clostridia</taxon>
        <taxon>Halanaerobiales</taxon>
        <taxon>Halobacteroidaceae</taxon>
        <taxon>Orenia</taxon>
    </lineage>
</organism>
<dbReference type="InterPro" id="IPR014238">
    <property type="entry name" value="Spore_YlmC/YmxH"/>
</dbReference>
<keyword evidence="3" id="KW-1185">Reference proteome</keyword>
<evidence type="ECO:0000259" key="1">
    <source>
        <dbReference type="Pfam" id="PF05239"/>
    </source>
</evidence>
<comment type="caution">
    <text evidence="2">The sequence shown here is derived from an EMBL/GenBank/DDBJ whole genome shotgun (WGS) entry which is preliminary data.</text>
</comment>
<protein>
    <submittedName>
        <fullName evidence="2">Photosystem reaction center protein H</fullName>
    </submittedName>
</protein>
<dbReference type="Pfam" id="PF05239">
    <property type="entry name" value="PRC"/>
    <property type="match status" value="1"/>
</dbReference>
<evidence type="ECO:0000313" key="3">
    <source>
        <dbReference type="Proteomes" id="UP000093514"/>
    </source>
</evidence>
<reference evidence="2 3" key="2">
    <citation type="submission" date="2016-08" db="EMBL/GenBank/DDBJ databases">
        <title>Orenia metallireducens sp. nov. strain Z6, a Novel Metal-reducing Firmicute from the Deep Subsurface.</title>
        <authorList>
            <person name="Maxim B.I."/>
            <person name="Kenneth K."/>
            <person name="Flynn T.M."/>
            <person name="Oloughlin E.J."/>
            <person name="Locke R.A."/>
            <person name="Weber J.R."/>
            <person name="Egan S.M."/>
            <person name="Mackie R.I."/>
            <person name="Cann I.K."/>
        </authorList>
    </citation>
    <scope>NUCLEOTIDE SEQUENCE [LARGE SCALE GENOMIC DNA]</scope>
    <source>
        <strain evidence="2 3">Z6</strain>
    </source>
</reference>
<proteinExistence type="predicted"/>
<dbReference type="RefSeq" id="WP_068715326.1">
    <property type="nucleotide sequence ID" value="NZ_LWDV01000006.1"/>
</dbReference>
<dbReference type="PANTHER" id="PTHR40061">
    <property type="entry name" value="SPORULATION PROTEIN YLMC-RELATED"/>
    <property type="match status" value="1"/>
</dbReference>
<gene>
    <name evidence="2" type="ORF">U472_02615</name>
</gene>